<dbReference type="GO" id="GO:0004190">
    <property type="term" value="F:aspartic-type endopeptidase activity"/>
    <property type="evidence" value="ECO:0007669"/>
    <property type="project" value="InterPro"/>
</dbReference>
<dbReference type="InterPro" id="IPR050882">
    <property type="entry name" value="Prepilin_peptidase/N-MTase"/>
</dbReference>
<dbReference type="GO" id="GO:0005886">
    <property type="term" value="C:plasma membrane"/>
    <property type="evidence" value="ECO:0007669"/>
    <property type="project" value="TreeGrafter"/>
</dbReference>
<feature type="transmembrane region" description="Helical" evidence="2">
    <location>
        <begin position="67"/>
        <end position="86"/>
    </location>
</feature>
<feature type="domain" description="Prepilin type IV endopeptidase peptidase" evidence="3">
    <location>
        <begin position="77"/>
        <end position="185"/>
    </location>
</feature>
<keyword evidence="2" id="KW-1133">Transmembrane helix</keyword>
<dbReference type="PANTHER" id="PTHR30487">
    <property type="entry name" value="TYPE 4 PREPILIN-LIKE PROTEINS LEADER PEPTIDE-PROCESSING ENZYME"/>
    <property type="match status" value="1"/>
</dbReference>
<feature type="transmembrane region" description="Helical" evidence="2">
    <location>
        <begin position="170"/>
        <end position="191"/>
    </location>
</feature>
<evidence type="ECO:0000259" key="3">
    <source>
        <dbReference type="Pfam" id="PF01478"/>
    </source>
</evidence>
<dbReference type="Gene3D" id="1.20.120.1220">
    <property type="match status" value="1"/>
</dbReference>
<organism evidence="4">
    <name type="scientific">freshwater metagenome</name>
    <dbReference type="NCBI Taxonomy" id="449393"/>
    <lineage>
        <taxon>unclassified sequences</taxon>
        <taxon>metagenomes</taxon>
        <taxon>ecological metagenomes</taxon>
    </lineage>
</organism>
<feature type="transmembrane region" description="Helical" evidence="2">
    <location>
        <begin position="98"/>
        <end position="115"/>
    </location>
</feature>
<dbReference type="InterPro" id="IPR000045">
    <property type="entry name" value="Prepilin_IV_endopep_pep"/>
</dbReference>
<evidence type="ECO:0000313" key="4">
    <source>
        <dbReference type="EMBL" id="CAB4619270.1"/>
    </source>
</evidence>
<name>A0A6J6I165_9ZZZZ</name>
<keyword evidence="2" id="KW-0812">Transmembrane</keyword>
<dbReference type="GO" id="GO:0006465">
    <property type="term" value="P:signal peptide processing"/>
    <property type="evidence" value="ECO:0007669"/>
    <property type="project" value="TreeGrafter"/>
</dbReference>
<proteinExistence type="inferred from homology"/>
<dbReference type="Pfam" id="PF01478">
    <property type="entry name" value="Peptidase_A24"/>
    <property type="match status" value="1"/>
</dbReference>
<feature type="transmembrane region" description="Helical" evidence="2">
    <location>
        <begin position="198"/>
        <end position="215"/>
    </location>
</feature>
<evidence type="ECO:0000256" key="1">
    <source>
        <dbReference type="ARBA" id="ARBA00005801"/>
    </source>
</evidence>
<accession>A0A6J6I165</accession>
<feature type="transmembrane region" description="Helical" evidence="2">
    <location>
        <begin position="6"/>
        <end position="22"/>
    </location>
</feature>
<evidence type="ECO:0000256" key="2">
    <source>
        <dbReference type="SAM" id="Phobius"/>
    </source>
</evidence>
<gene>
    <name evidence="4" type="ORF">UFOPK1874_00931</name>
</gene>
<dbReference type="PANTHER" id="PTHR30487:SF0">
    <property type="entry name" value="PREPILIN LEADER PEPTIDASE_N-METHYLTRANSFERASE-RELATED"/>
    <property type="match status" value="1"/>
</dbReference>
<dbReference type="EMBL" id="CAEZUX010000113">
    <property type="protein sequence ID" value="CAB4619270.1"/>
    <property type="molecule type" value="Genomic_DNA"/>
</dbReference>
<reference evidence="4" key="1">
    <citation type="submission" date="2020-05" db="EMBL/GenBank/DDBJ databases">
        <authorList>
            <person name="Chiriac C."/>
            <person name="Salcher M."/>
            <person name="Ghai R."/>
            <person name="Kavagutti S V."/>
        </authorList>
    </citation>
    <scope>NUCLEOTIDE SEQUENCE</scope>
</reference>
<protein>
    <submittedName>
        <fullName evidence="4">Unannotated protein</fullName>
    </submittedName>
</protein>
<sequence>MRDTVWAIVGLLSGWRAFVLAQRDVVRFRATGETFGSGRATEFNGLSFAVALTSAILWWQAAQHFEHNITVLSMGLLIAAGLRLLLIDIDTHLLPSGIVYRTIALAVPLLLIAALNDSTGSVGGMVLGALIMWCVMKVLEVLSRGDLGGGDVTASLLLGLYLGWHTLESVLTALVFAFASAGLFALFLLALRRASRRTHIAFGPFLIAGTLFAVLR</sequence>
<keyword evidence="2" id="KW-0472">Membrane</keyword>
<feature type="transmembrane region" description="Helical" evidence="2">
    <location>
        <begin position="43"/>
        <end position="61"/>
    </location>
</feature>
<comment type="similarity">
    <text evidence="1">Belongs to the peptidase A24 family.</text>
</comment>
<dbReference type="AlphaFoldDB" id="A0A6J6I165"/>